<keyword evidence="3" id="KW-1185">Reference proteome</keyword>
<evidence type="ECO:0000313" key="3">
    <source>
        <dbReference type="Proteomes" id="UP000694522"/>
    </source>
</evidence>
<accession>A0A8B9J388</accession>
<dbReference type="InterPro" id="IPR003599">
    <property type="entry name" value="Ig_sub"/>
</dbReference>
<dbReference type="InterPro" id="IPR013783">
    <property type="entry name" value="Ig-like_fold"/>
</dbReference>
<dbReference type="Ensembl" id="ENSACOT00000026287.1">
    <property type="protein sequence ID" value="ENSACOP00000025422.1"/>
    <property type="gene ID" value="ENSACOG00000017035.1"/>
</dbReference>
<protein>
    <recommendedName>
        <fullName evidence="1">Immunoglobulin domain-containing protein</fullName>
    </recommendedName>
</protein>
<feature type="domain" description="Immunoglobulin" evidence="1">
    <location>
        <begin position="17"/>
        <end position="77"/>
    </location>
</feature>
<reference evidence="2" key="1">
    <citation type="submission" date="2025-08" db="UniProtKB">
        <authorList>
            <consortium name="Ensembl"/>
        </authorList>
    </citation>
    <scope>IDENTIFICATION</scope>
</reference>
<evidence type="ECO:0000259" key="1">
    <source>
        <dbReference type="SMART" id="SM00409"/>
    </source>
</evidence>
<evidence type="ECO:0000313" key="2">
    <source>
        <dbReference type="Ensembl" id="ENSACOP00000025422.1"/>
    </source>
</evidence>
<dbReference type="SMART" id="SM00409">
    <property type="entry name" value="IG"/>
    <property type="match status" value="1"/>
</dbReference>
<dbReference type="SUPFAM" id="SSF48726">
    <property type="entry name" value="Immunoglobulin"/>
    <property type="match status" value="1"/>
</dbReference>
<dbReference type="InterPro" id="IPR036179">
    <property type="entry name" value="Ig-like_dom_sf"/>
</dbReference>
<dbReference type="Proteomes" id="UP000694522">
    <property type="component" value="Unplaced"/>
</dbReference>
<sequence>MLHCSPCPGAPVVVVMPQVAVVRAGQRVLLHCGPRARILPNATLLLPAAARRDAGRYSCLARNTLGAAVAHATLAVRGGCPPLSTEEALCAPCMALGAVARTRGWYRAAFGGFWCTSVCTRYGATLAASPINVAPCCPDPRGL</sequence>
<dbReference type="AlphaFoldDB" id="A0A8B9J388"/>
<name>A0A8B9J388_9PSIT</name>
<dbReference type="Gene3D" id="2.60.40.10">
    <property type="entry name" value="Immunoglobulins"/>
    <property type="match status" value="1"/>
</dbReference>
<organism evidence="2 3">
    <name type="scientific">Amazona collaria</name>
    <name type="common">yellow-billed parrot</name>
    <dbReference type="NCBI Taxonomy" id="241587"/>
    <lineage>
        <taxon>Eukaryota</taxon>
        <taxon>Metazoa</taxon>
        <taxon>Chordata</taxon>
        <taxon>Craniata</taxon>
        <taxon>Vertebrata</taxon>
        <taxon>Euteleostomi</taxon>
        <taxon>Archelosauria</taxon>
        <taxon>Archosauria</taxon>
        <taxon>Dinosauria</taxon>
        <taxon>Saurischia</taxon>
        <taxon>Theropoda</taxon>
        <taxon>Coelurosauria</taxon>
        <taxon>Aves</taxon>
        <taxon>Neognathae</taxon>
        <taxon>Neoaves</taxon>
        <taxon>Telluraves</taxon>
        <taxon>Australaves</taxon>
        <taxon>Psittaciformes</taxon>
        <taxon>Psittacidae</taxon>
        <taxon>Amazona</taxon>
    </lineage>
</organism>
<reference evidence="2" key="2">
    <citation type="submission" date="2025-09" db="UniProtKB">
        <authorList>
            <consortium name="Ensembl"/>
        </authorList>
    </citation>
    <scope>IDENTIFICATION</scope>
</reference>
<proteinExistence type="predicted"/>